<dbReference type="SUPFAM" id="SSF50129">
    <property type="entry name" value="GroES-like"/>
    <property type="match status" value="1"/>
</dbReference>
<dbReference type="InterPro" id="IPR036291">
    <property type="entry name" value="NAD(P)-bd_dom_sf"/>
</dbReference>
<reference evidence="2 3" key="1">
    <citation type="submission" date="2020-10" db="EMBL/GenBank/DDBJ databases">
        <title>Complete genome sequence of Cupriavidus basilensis CCUG 49340T.</title>
        <authorList>
            <person name="Salva-Serra F."/>
            <person name="Donoso R.A."/>
            <person name="Cho K.H."/>
            <person name="Yoo J.A."/>
            <person name="Lee K."/>
            <person name="Yoon S.-H."/>
            <person name="Perez-Pantoja D."/>
            <person name="Moore E.R.B."/>
        </authorList>
    </citation>
    <scope>NUCLEOTIDE SEQUENCE [LARGE SCALE GENOMIC DNA]</scope>
    <source>
        <strain evidence="3">CCUG 49340</strain>
        <plasmid evidence="2 3">pRK1-1</plasmid>
    </source>
</reference>
<proteinExistence type="predicted"/>
<dbReference type="InterPro" id="IPR020843">
    <property type="entry name" value="ER"/>
</dbReference>
<sequence>MKAVVIRQFSEDPRIHRVEEVTDPVVGPDDVLISVKAASINFPDLLVMSGKYQVLPEPPFIPGKDAAGIVEAVGANVSSLKSGDHVVAQVENGCFASRLSVPQASAHKIPTEMPFVDAAAMGLVYQTAFFALTDRGGFRKGETVLISGAAGGVGLAAVQIAKGLGAKVLAGVTSEAQAEAVRQSGADEVIDLSVPNLPESVRAQVHRATDGKGADVFLDPVGGDVFDACIRQLARRGRAVIIGFAAGKIPVIKGSYLLLKNISVAGMQWTDYPMHSPELVAEAQAKLNQLYQQGFVRPRVMQTFPLESFADAAARLASRGVIGKLVLTIR</sequence>
<dbReference type="AlphaFoldDB" id="A0A643G2A5"/>
<dbReference type="InterPro" id="IPR013149">
    <property type="entry name" value="ADH-like_C"/>
</dbReference>
<dbReference type="InterPro" id="IPR002364">
    <property type="entry name" value="Quin_OxRdtase/zeta-crystal_CS"/>
</dbReference>
<dbReference type="RefSeq" id="WP_058697511.1">
    <property type="nucleotide sequence ID" value="NZ_CP062805.1"/>
</dbReference>
<feature type="domain" description="Enoyl reductase (ER)" evidence="1">
    <location>
        <begin position="8"/>
        <end position="327"/>
    </location>
</feature>
<dbReference type="Proteomes" id="UP000397656">
    <property type="component" value="Plasmid pRK1-1"/>
</dbReference>
<name>A0A643G2A5_9BURK</name>
<dbReference type="GeneID" id="98406385"/>
<dbReference type="EMBL" id="CP062805">
    <property type="protein sequence ID" value="QOT81785.1"/>
    <property type="molecule type" value="Genomic_DNA"/>
</dbReference>
<dbReference type="Pfam" id="PF00107">
    <property type="entry name" value="ADH_zinc_N"/>
    <property type="match status" value="1"/>
</dbReference>
<evidence type="ECO:0000259" key="1">
    <source>
        <dbReference type="SMART" id="SM00829"/>
    </source>
</evidence>
<gene>
    <name evidence="2" type="ORF">F7R26_036035</name>
</gene>
<evidence type="ECO:0000313" key="2">
    <source>
        <dbReference type="EMBL" id="QOT81785.1"/>
    </source>
</evidence>
<dbReference type="SMART" id="SM00829">
    <property type="entry name" value="PKS_ER"/>
    <property type="match status" value="1"/>
</dbReference>
<geneLocation type="plasmid" evidence="2 3">
    <name>pRK1-1</name>
</geneLocation>
<dbReference type="PROSITE" id="PS01162">
    <property type="entry name" value="QOR_ZETA_CRYSTAL"/>
    <property type="match status" value="1"/>
</dbReference>
<accession>A0A643G2A5</accession>
<dbReference type="GO" id="GO:0008270">
    <property type="term" value="F:zinc ion binding"/>
    <property type="evidence" value="ECO:0007669"/>
    <property type="project" value="InterPro"/>
</dbReference>
<dbReference type="SUPFAM" id="SSF51735">
    <property type="entry name" value="NAD(P)-binding Rossmann-fold domains"/>
    <property type="match status" value="1"/>
</dbReference>
<dbReference type="CDD" id="cd08241">
    <property type="entry name" value="QOR1"/>
    <property type="match status" value="1"/>
</dbReference>
<dbReference type="PANTHER" id="PTHR43677">
    <property type="entry name" value="SHORT-CHAIN DEHYDROGENASE/REDUCTASE"/>
    <property type="match status" value="1"/>
</dbReference>
<organism evidence="2 3">
    <name type="scientific">Cupriavidus basilensis</name>
    <dbReference type="NCBI Taxonomy" id="68895"/>
    <lineage>
        <taxon>Bacteria</taxon>
        <taxon>Pseudomonadati</taxon>
        <taxon>Pseudomonadota</taxon>
        <taxon>Betaproteobacteria</taxon>
        <taxon>Burkholderiales</taxon>
        <taxon>Burkholderiaceae</taxon>
        <taxon>Cupriavidus</taxon>
    </lineage>
</organism>
<evidence type="ECO:0000313" key="3">
    <source>
        <dbReference type="Proteomes" id="UP000397656"/>
    </source>
</evidence>
<protein>
    <submittedName>
        <fullName evidence="2">NADPH:quinone oxidoreductase family protein</fullName>
    </submittedName>
</protein>
<dbReference type="Pfam" id="PF08240">
    <property type="entry name" value="ADH_N"/>
    <property type="match status" value="1"/>
</dbReference>
<dbReference type="Gene3D" id="3.90.180.10">
    <property type="entry name" value="Medium-chain alcohol dehydrogenases, catalytic domain"/>
    <property type="match status" value="1"/>
</dbReference>
<dbReference type="Gene3D" id="3.40.50.720">
    <property type="entry name" value="NAD(P)-binding Rossmann-like Domain"/>
    <property type="match status" value="1"/>
</dbReference>
<dbReference type="PANTHER" id="PTHR43677:SF4">
    <property type="entry name" value="QUINONE OXIDOREDUCTASE-LIKE PROTEIN 2"/>
    <property type="match status" value="1"/>
</dbReference>
<dbReference type="InterPro" id="IPR011032">
    <property type="entry name" value="GroES-like_sf"/>
</dbReference>
<dbReference type="InterPro" id="IPR051397">
    <property type="entry name" value="Zn-ADH-like_protein"/>
</dbReference>
<keyword evidence="2" id="KW-0614">Plasmid</keyword>
<dbReference type="InterPro" id="IPR013154">
    <property type="entry name" value="ADH-like_N"/>
</dbReference>
<dbReference type="GO" id="GO:0016491">
    <property type="term" value="F:oxidoreductase activity"/>
    <property type="evidence" value="ECO:0007669"/>
    <property type="project" value="InterPro"/>
</dbReference>